<dbReference type="AlphaFoldDB" id="A0A9N9A4P6"/>
<feature type="non-terminal residue" evidence="1">
    <location>
        <position position="1"/>
    </location>
</feature>
<gene>
    <name evidence="1" type="ORF">POCULU_LOCUS3416</name>
</gene>
<keyword evidence="2" id="KW-1185">Reference proteome</keyword>
<organism evidence="1 2">
    <name type="scientific">Paraglomus occultum</name>
    <dbReference type="NCBI Taxonomy" id="144539"/>
    <lineage>
        <taxon>Eukaryota</taxon>
        <taxon>Fungi</taxon>
        <taxon>Fungi incertae sedis</taxon>
        <taxon>Mucoromycota</taxon>
        <taxon>Glomeromycotina</taxon>
        <taxon>Glomeromycetes</taxon>
        <taxon>Paraglomerales</taxon>
        <taxon>Paraglomeraceae</taxon>
        <taxon>Paraglomus</taxon>
    </lineage>
</organism>
<sequence>DRIIQYGIMDDTDTFVSENSWTVELLCDSMKAFKISWAEHYSAGLKARMANQKMEGDKIDQDHLNITSS</sequence>
<accession>A0A9N9A4P6</accession>
<dbReference type="EMBL" id="CAJVPJ010000376">
    <property type="protein sequence ID" value="CAG8517903.1"/>
    <property type="molecule type" value="Genomic_DNA"/>
</dbReference>
<reference evidence="1" key="1">
    <citation type="submission" date="2021-06" db="EMBL/GenBank/DDBJ databases">
        <authorList>
            <person name="Kallberg Y."/>
            <person name="Tangrot J."/>
            <person name="Rosling A."/>
        </authorList>
    </citation>
    <scope>NUCLEOTIDE SEQUENCE</scope>
    <source>
        <strain evidence="1">IA702</strain>
    </source>
</reference>
<proteinExistence type="predicted"/>
<evidence type="ECO:0000313" key="2">
    <source>
        <dbReference type="Proteomes" id="UP000789572"/>
    </source>
</evidence>
<evidence type="ECO:0000313" key="1">
    <source>
        <dbReference type="EMBL" id="CAG8517903.1"/>
    </source>
</evidence>
<comment type="caution">
    <text evidence="1">The sequence shown here is derived from an EMBL/GenBank/DDBJ whole genome shotgun (WGS) entry which is preliminary data.</text>
</comment>
<dbReference type="Proteomes" id="UP000789572">
    <property type="component" value="Unassembled WGS sequence"/>
</dbReference>
<name>A0A9N9A4P6_9GLOM</name>
<protein>
    <submittedName>
        <fullName evidence="1">2132_t:CDS:1</fullName>
    </submittedName>
</protein>